<dbReference type="EMBL" id="FOIB01000005">
    <property type="protein sequence ID" value="SEU16255.1"/>
    <property type="molecule type" value="Genomic_DNA"/>
</dbReference>
<dbReference type="EMBL" id="BJXR01000033">
    <property type="protein sequence ID" value="GEN09194.1"/>
    <property type="molecule type" value="Genomic_DNA"/>
</dbReference>
<evidence type="ECO:0000313" key="3">
    <source>
        <dbReference type="Proteomes" id="UP000183760"/>
    </source>
</evidence>
<proteinExistence type="predicted"/>
<protein>
    <submittedName>
        <fullName evidence="1">Uncharacterized protein</fullName>
    </submittedName>
</protein>
<sequence length="133" mass="13631">MGLFKNVLGKALDILKPALTAINPALGIAAGFVSGLMKGENPLQAGLGAAMDLFPGASVAKNLLNKFPGSNMLEGMGGNSLVSGLLDKMGGKNQITDLLSDVMKANEKGGLSEQSLRNAAELFAKRMAEATPS</sequence>
<dbReference type="STRING" id="1334629.MFUL124B02_27520"/>
<reference evidence="1 4" key="2">
    <citation type="submission" date="2019-07" db="EMBL/GenBank/DDBJ databases">
        <title>Whole genome shotgun sequence of Myxococcus fulvus NBRC 100333.</title>
        <authorList>
            <person name="Hosoyama A."/>
            <person name="Uohara A."/>
            <person name="Ohji S."/>
            <person name="Ichikawa N."/>
        </authorList>
    </citation>
    <scope>NUCLEOTIDE SEQUENCE [LARGE SCALE GENOMIC DNA]</scope>
    <source>
        <strain evidence="1 4">NBRC 100333</strain>
    </source>
</reference>
<gene>
    <name evidence="1" type="ORF">MFU01_42310</name>
    <name evidence="2" type="ORF">SAMN05443572_105449</name>
</gene>
<dbReference type="OrthoDB" id="5514989at2"/>
<evidence type="ECO:0000313" key="2">
    <source>
        <dbReference type="EMBL" id="SEU16255.1"/>
    </source>
</evidence>
<dbReference type="AlphaFoldDB" id="A0A511T4V3"/>
<organism evidence="1 4">
    <name type="scientific">Myxococcus fulvus</name>
    <dbReference type="NCBI Taxonomy" id="33"/>
    <lineage>
        <taxon>Bacteria</taxon>
        <taxon>Pseudomonadati</taxon>
        <taxon>Myxococcota</taxon>
        <taxon>Myxococcia</taxon>
        <taxon>Myxococcales</taxon>
        <taxon>Cystobacterineae</taxon>
        <taxon>Myxococcaceae</taxon>
        <taxon>Myxococcus</taxon>
    </lineage>
</organism>
<dbReference type="Proteomes" id="UP000321514">
    <property type="component" value="Unassembled WGS sequence"/>
</dbReference>
<evidence type="ECO:0000313" key="4">
    <source>
        <dbReference type="Proteomes" id="UP000321514"/>
    </source>
</evidence>
<comment type="caution">
    <text evidence="1">The sequence shown here is derived from an EMBL/GenBank/DDBJ whole genome shotgun (WGS) entry which is preliminary data.</text>
</comment>
<evidence type="ECO:0000313" key="1">
    <source>
        <dbReference type="EMBL" id="GEN09194.1"/>
    </source>
</evidence>
<name>A0A511T4V3_MYXFU</name>
<keyword evidence="3" id="KW-1185">Reference proteome</keyword>
<accession>A0A511T4V3</accession>
<dbReference type="Proteomes" id="UP000183760">
    <property type="component" value="Unassembled WGS sequence"/>
</dbReference>
<dbReference type="RefSeq" id="WP_046714657.1">
    <property type="nucleotide sequence ID" value="NZ_BJXR01000033.1"/>
</dbReference>
<reference evidence="2 3" key="1">
    <citation type="submission" date="2016-10" db="EMBL/GenBank/DDBJ databases">
        <authorList>
            <person name="Varghese N."/>
            <person name="Submissions S."/>
        </authorList>
    </citation>
    <scope>NUCLEOTIDE SEQUENCE [LARGE SCALE GENOMIC DNA]</scope>
    <source>
        <strain evidence="2 3">DSM 16525</strain>
    </source>
</reference>